<sequence length="85" mass="9776">MQHHPPRPFRSPRRAPLPRPHAHARPPRERLHPGHPPQAPFHPRPRAPAPRKSRGRGPPPRRPSGHLADEVLCWLRRRGRCAQAV</sequence>
<feature type="region of interest" description="Disordered" evidence="1">
    <location>
        <begin position="1"/>
        <end position="70"/>
    </location>
</feature>
<feature type="compositionally biased region" description="Basic residues" evidence="1">
    <location>
        <begin position="1"/>
        <end position="13"/>
    </location>
</feature>
<reference evidence="2" key="1">
    <citation type="submission" date="2014-09" db="EMBL/GenBank/DDBJ databases">
        <authorList>
            <person name="Magalhaes I.L.F."/>
            <person name="Oliveira U."/>
            <person name="Santos F.R."/>
            <person name="Vidigal T.H.D.A."/>
            <person name="Brescovit A.D."/>
            <person name="Santos A.J."/>
        </authorList>
    </citation>
    <scope>NUCLEOTIDE SEQUENCE</scope>
    <source>
        <tissue evidence="2">Shoot tissue taken approximately 20 cm above the soil surface</tissue>
    </source>
</reference>
<dbReference type="AlphaFoldDB" id="A0A0A8YLT3"/>
<accession>A0A0A8YLT3</accession>
<feature type="compositionally biased region" description="Basic residues" evidence="1">
    <location>
        <begin position="43"/>
        <end position="55"/>
    </location>
</feature>
<name>A0A0A8YLT3_ARUDO</name>
<reference evidence="2" key="2">
    <citation type="journal article" date="2015" name="Data Brief">
        <title>Shoot transcriptome of the giant reed, Arundo donax.</title>
        <authorList>
            <person name="Barrero R.A."/>
            <person name="Guerrero F.D."/>
            <person name="Moolhuijzen P."/>
            <person name="Goolsby J.A."/>
            <person name="Tidwell J."/>
            <person name="Bellgard S.E."/>
            <person name="Bellgard M.I."/>
        </authorList>
    </citation>
    <scope>NUCLEOTIDE SEQUENCE</scope>
    <source>
        <tissue evidence="2">Shoot tissue taken approximately 20 cm above the soil surface</tissue>
    </source>
</reference>
<protein>
    <submittedName>
        <fullName evidence="2">Uncharacterized protein</fullName>
    </submittedName>
</protein>
<organism evidence="2">
    <name type="scientific">Arundo donax</name>
    <name type="common">Giant reed</name>
    <name type="synonym">Donax arundinaceus</name>
    <dbReference type="NCBI Taxonomy" id="35708"/>
    <lineage>
        <taxon>Eukaryota</taxon>
        <taxon>Viridiplantae</taxon>
        <taxon>Streptophyta</taxon>
        <taxon>Embryophyta</taxon>
        <taxon>Tracheophyta</taxon>
        <taxon>Spermatophyta</taxon>
        <taxon>Magnoliopsida</taxon>
        <taxon>Liliopsida</taxon>
        <taxon>Poales</taxon>
        <taxon>Poaceae</taxon>
        <taxon>PACMAD clade</taxon>
        <taxon>Arundinoideae</taxon>
        <taxon>Arundineae</taxon>
        <taxon>Arundo</taxon>
    </lineage>
</organism>
<evidence type="ECO:0000256" key="1">
    <source>
        <dbReference type="SAM" id="MobiDB-lite"/>
    </source>
</evidence>
<dbReference type="EMBL" id="GBRH01270701">
    <property type="protein sequence ID" value="JAD27194.1"/>
    <property type="molecule type" value="Transcribed_RNA"/>
</dbReference>
<proteinExistence type="predicted"/>
<evidence type="ECO:0000313" key="2">
    <source>
        <dbReference type="EMBL" id="JAD27194.1"/>
    </source>
</evidence>